<sequence>MSLSNPQFVIPDEIASPQTKLVYMSLLVADEPKATDLQGLLGLSKLTLFAVLESLTANELVRRTEAGYVVR</sequence>
<dbReference type="EMBL" id="NXNI01000001">
    <property type="protein sequence ID" value="PCR92803.1"/>
    <property type="molecule type" value="Genomic_DNA"/>
</dbReference>
<gene>
    <name evidence="1" type="ORF">CP557_18625</name>
</gene>
<accession>A0A2A5R167</accession>
<keyword evidence="2" id="KW-1185">Reference proteome</keyword>
<evidence type="ECO:0000313" key="2">
    <source>
        <dbReference type="Proteomes" id="UP000219689"/>
    </source>
</evidence>
<keyword evidence="1" id="KW-0396">Initiation factor</keyword>
<name>A0A2A5R167_9EURY</name>
<evidence type="ECO:0000313" key="1">
    <source>
        <dbReference type="EMBL" id="PCR92803.1"/>
    </source>
</evidence>
<organism evidence="1 2">
    <name type="scientific">Natrinema ejinorense</name>
    <dbReference type="NCBI Taxonomy" id="373386"/>
    <lineage>
        <taxon>Archaea</taxon>
        <taxon>Methanobacteriati</taxon>
        <taxon>Methanobacteriota</taxon>
        <taxon>Stenosarchaea group</taxon>
        <taxon>Halobacteria</taxon>
        <taxon>Halobacteriales</taxon>
        <taxon>Natrialbaceae</taxon>
        <taxon>Natrinema</taxon>
    </lineage>
</organism>
<protein>
    <submittedName>
        <fullName evidence="1">Transcription initiation factor IIE, alpha subunit</fullName>
    </submittedName>
</protein>
<proteinExistence type="predicted"/>
<dbReference type="Proteomes" id="UP000219689">
    <property type="component" value="Unassembled WGS sequence"/>
</dbReference>
<comment type="caution">
    <text evidence="1">The sequence shown here is derived from an EMBL/GenBank/DDBJ whole genome shotgun (WGS) entry which is preliminary data.</text>
</comment>
<dbReference type="AlphaFoldDB" id="A0A2A5R167"/>
<dbReference type="GO" id="GO:0003743">
    <property type="term" value="F:translation initiation factor activity"/>
    <property type="evidence" value="ECO:0007669"/>
    <property type="project" value="UniProtKB-KW"/>
</dbReference>
<reference evidence="1 2" key="1">
    <citation type="submission" date="2017-09" db="EMBL/GenBank/DDBJ databases">
        <title>Genome sequences of Natrinema ejinorence JCM 13890T.</title>
        <authorList>
            <person name="Roh S.W."/>
            <person name="Kim Y.B."/>
            <person name="Kim J.Y."/>
        </authorList>
    </citation>
    <scope>NUCLEOTIDE SEQUENCE [LARGE SCALE GENOMIC DNA]</scope>
    <source>
        <strain evidence="1 2">JCM 13890</strain>
    </source>
</reference>
<keyword evidence="1" id="KW-0648">Protein biosynthesis</keyword>